<name>A0A8X7T7A6_9BASI</name>
<organism evidence="1 2">
    <name type="scientific">Tilletia walkeri</name>
    <dbReference type="NCBI Taxonomy" id="117179"/>
    <lineage>
        <taxon>Eukaryota</taxon>
        <taxon>Fungi</taxon>
        <taxon>Dikarya</taxon>
        <taxon>Basidiomycota</taxon>
        <taxon>Ustilaginomycotina</taxon>
        <taxon>Exobasidiomycetes</taxon>
        <taxon>Tilletiales</taxon>
        <taxon>Tilletiaceae</taxon>
        <taxon>Tilletia</taxon>
    </lineage>
</organism>
<evidence type="ECO:0000313" key="1">
    <source>
        <dbReference type="EMBL" id="KAE8270673.1"/>
    </source>
</evidence>
<evidence type="ECO:0000313" key="2">
    <source>
        <dbReference type="Proteomes" id="UP000078113"/>
    </source>
</evidence>
<accession>A0A8X7T7A6</accession>
<dbReference type="AlphaFoldDB" id="A0A8X7T7A6"/>
<sequence>MGRTTAESGDGIATSMRNQNLPGEMFDLHQLSKIMAGAVKRCRETVSRMVGMMGRPDPAILDSVRVPMPTGNEGSKGEPIGKTPFPLFGLVTVRVRDGHLWITFCDGDSVKLVARSIHPAELGLPSQAIQTEDEATIKVLILRSQKTSQ</sequence>
<dbReference type="Gene3D" id="3.30.1360.40">
    <property type="match status" value="1"/>
</dbReference>
<keyword evidence="2" id="KW-1185">Reference proteome</keyword>
<reference evidence="1" key="1">
    <citation type="submission" date="2016-04" db="EMBL/GenBank/DDBJ databases">
        <authorList>
            <person name="Nguyen H.D."/>
            <person name="Samba Siva P."/>
            <person name="Cullis J."/>
            <person name="Levesque C.A."/>
            <person name="Hambleton S."/>
        </authorList>
    </citation>
    <scope>NUCLEOTIDE SEQUENCE</scope>
    <source>
        <strain evidence="1">DAOMC 236422</strain>
    </source>
</reference>
<protein>
    <submittedName>
        <fullName evidence="1">Uncharacterized protein</fullName>
    </submittedName>
</protein>
<comment type="caution">
    <text evidence="1">The sequence shown here is derived from an EMBL/GenBank/DDBJ whole genome shotgun (WGS) entry which is preliminary data.</text>
</comment>
<dbReference type="Proteomes" id="UP000078113">
    <property type="component" value="Unassembled WGS sequence"/>
</dbReference>
<dbReference type="SUPFAM" id="SSF55194">
    <property type="entry name" value="Ribosome recycling factor, RRF"/>
    <property type="match status" value="1"/>
</dbReference>
<dbReference type="InterPro" id="IPR036191">
    <property type="entry name" value="RRF_sf"/>
</dbReference>
<gene>
    <name evidence="1" type="ORF">A4X09_0g1657</name>
</gene>
<reference evidence="1" key="2">
    <citation type="journal article" date="2019" name="IMA Fungus">
        <title>Genome sequencing and comparison of five Tilletia species to identify candidate genes for the detection of regulated species infecting wheat.</title>
        <authorList>
            <person name="Nguyen H.D.T."/>
            <person name="Sultana T."/>
            <person name="Kesanakurti P."/>
            <person name="Hambleton S."/>
        </authorList>
    </citation>
    <scope>NUCLEOTIDE SEQUENCE</scope>
    <source>
        <strain evidence="1">DAOMC 236422</strain>
    </source>
</reference>
<dbReference type="EMBL" id="LWDG02000041">
    <property type="protein sequence ID" value="KAE8270673.1"/>
    <property type="molecule type" value="Genomic_DNA"/>
</dbReference>
<proteinExistence type="predicted"/>